<evidence type="ECO:0000313" key="2">
    <source>
        <dbReference type="EMBL" id="MFC0320165.1"/>
    </source>
</evidence>
<evidence type="ECO:0000259" key="1">
    <source>
        <dbReference type="Pfam" id="PF00248"/>
    </source>
</evidence>
<protein>
    <submittedName>
        <fullName evidence="2">Aldo/keto reductase</fullName>
    </submittedName>
</protein>
<dbReference type="Proteomes" id="UP001589774">
    <property type="component" value="Unassembled WGS sequence"/>
</dbReference>
<name>A0ABV6HMP3_9SPHI</name>
<dbReference type="InterPro" id="IPR036812">
    <property type="entry name" value="NAD(P)_OxRdtase_dom_sf"/>
</dbReference>
<evidence type="ECO:0000313" key="3">
    <source>
        <dbReference type="Proteomes" id="UP001589774"/>
    </source>
</evidence>
<dbReference type="EMBL" id="JBHLWO010000002">
    <property type="protein sequence ID" value="MFC0320165.1"/>
    <property type="molecule type" value="Genomic_DNA"/>
</dbReference>
<sequence>MRPAEIALAWLPAHTFFIVPIPSTSKLLRLQENLGVVEFCLIHEELSNINKALAVLKLQTVQIQQASGST</sequence>
<organism evidence="2 3">
    <name type="scientific">Olivibacter oleidegradans</name>
    <dbReference type="NCBI Taxonomy" id="760123"/>
    <lineage>
        <taxon>Bacteria</taxon>
        <taxon>Pseudomonadati</taxon>
        <taxon>Bacteroidota</taxon>
        <taxon>Sphingobacteriia</taxon>
        <taxon>Sphingobacteriales</taxon>
        <taxon>Sphingobacteriaceae</taxon>
        <taxon>Olivibacter</taxon>
    </lineage>
</organism>
<keyword evidence="3" id="KW-1185">Reference proteome</keyword>
<dbReference type="Gene3D" id="3.20.20.100">
    <property type="entry name" value="NADP-dependent oxidoreductase domain"/>
    <property type="match status" value="1"/>
</dbReference>
<dbReference type="RefSeq" id="WP_130855259.1">
    <property type="nucleotide sequence ID" value="NZ_JBHLWO010000002.1"/>
</dbReference>
<dbReference type="SUPFAM" id="SSF51430">
    <property type="entry name" value="NAD(P)-linked oxidoreductase"/>
    <property type="match status" value="1"/>
</dbReference>
<accession>A0ABV6HMP3</accession>
<comment type="caution">
    <text evidence="2">The sequence shown here is derived from an EMBL/GenBank/DDBJ whole genome shotgun (WGS) entry which is preliminary data.</text>
</comment>
<dbReference type="InterPro" id="IPR023210">
    <property type="entry name" value="NADP_OxRdtase_dom"/>
</dbReference>
<reference evidence="2 3" key="1">
    <citation type="submission" date="2024-09" db="EMBL/GenBank/DDBJ databases">
        <authorList>
            <person name="Sun Q."/>
            <person name="Mori K."/>
        </authorList>
    </citation>
    <scope>NUCLEOTIDE SEQUENCE [LARGE SCALE GENOMIC DNA]</scope>
    <source>
        <strain evidence="2 3">CCM 7765</strain>
    </source>
</reference>
<gene>
    <name evidence="2" type="ORF">ACFFI0_17705</name>
</gene>
<feature type="domain" description="NADP-dependent oxidoreductase" evidence="1">
    <location>
        <begin position="2"/>
        <end position="52"/>
    </location>
</feature>
<dbReference type="Pfam" id="PF00248">
    <property type="entry name" value="Aldo_ket_red"/>
    <property type="match status" value="1"/>
</dbReference>
<proteinExistence type="predicted"/>